<keyword evidence="3" id="KW-0472">Membrane</keyword>
<reference evidence="5 6" key="1">
    <citation type="submission" date="2021-04" db="EMBL/GenBank/DDBJ databases">
        <title>Complete genome sequence of Stygiolobus sp. KN-1.</title>
        <authorList>
            <person name="Nakamura K."/>
            <person name="Sakai H."/>
            <person name="Kurosawa N."/>
        </authorList>
    </citation>
    <scope>NUCLEOTIDE SEQUENCE [LARGE SCALE GENOMIC DNA]</scope>
    <source>
        <strain evidence="5 6">KN-1</strain>
    </source>
</reference>
<dbReference type="Pfam" id="PF00535">
    <property type="entry name" value="Glycos_transf_2"/>
    <property type="match status" value="1"/>
</dbReference>
<feature type="transmembrane region" description="Helical" evidence="3">
    <location>
        <begin position="347"/>
        <end position="371"/>
    </location>
</feature>
<keyword evidence="2" id="KW-0808">Transferase</keyword>
<dbReference type="KEGG" id="csty:KN1_12800"/>
<keyword evidence="1" id="KW-0328">Glycosyltransferase</keyword>
<keyword evidence="3" id="KW-0812">Transmembrane</keyword>
<feature type="transmembrane region" description="Helical" evidence="3">
    <location>
        <begin position="255"/>
        <end position="280"/>
    </location>
</feature>
<dbReference type="PANTHER" id="PTHR43630">
    <property type="entry name" value="POLY-BETA-1,6-N-ACETYL-D-GLUCOSAMINE SYNTHASE"/>
    <property type="match status" value="1"/>
</dbReference>
<feature type="domain" description="Glycosyltransferase 2-like" evidence="4">
    <location>
        <begin position="7"/>
        <end position="95"/>
    </location>
</feature>
<dbReference type="GO" id="GO:0016757">
    <property type="term" value="F:glycosyltransferase activity"/>
    <property type="evidence" value="ECO:0007669"/>
    <property type="project" value="UniProtKB-KW"/>
</dbReference>
<sequence length="382" mass="44072">MAYTGFVIPVHNTRQGVLERTVKGLYGQTSLPIYIVDDGSKRTETVEYLRKLESHKQIEVIHLEGNKGKIEALATGVREGDITYPFFIDDDVTIKVNPLIGDEWGSLDTIIEKREINLLSDGSCIVYPVGARNRGENVLTKLQDLEHIVSTYYVRRLLNHGLFINGTGSLWRSKDFLEIYDLHSKVHEGDDLETSLISYGLGKEVVFSDGLFLLAEMEKGFKGWFRQRLKWEYGKWRLLKRYWKEVLKNPNNFSYYFASEFLLLSFISDKLGFLFSLLLLSSIFSKRSYSWPKTNRVKEAMIYVPFIGLLAYINPLILAVTPVYYYSLLKLMKKKYDIYDDRTIKDVLGLFAYSTFYLSVLQPAGLVYSVYRAVTAKPTLPR</sequence>
<keyword evidence="6" id="KW-1185">Reference proteome</keyword>
<dbReference type="Proteomes" id="UP000825123">
    <property type="component" value="Chromosome"/>
</dbReference>
<organism evidence="5 6">
    <name type="scientific">Stygiolobus caldivivus</name>
    <dbReference type="NCBI Taxonomy" id="2824673"/>
    <lineage>
        <taxon>Archaea</taxon>
        <taxon>Thermoproteota</taxon>
        <taxon>Thermoprotei</taxon>
        <taxon>Sulfolobales</taxon>
        <taxon>Sulfolobaceae</taxon>
        <taxon>Stygiolobus</taxon>
    </lineage>
</organism>
<dbReference type="AlphaFoldDB" id="A0A8D5U6P2"/>
<gene>
    <name evidence="5" type="ORF">KN1_12800</name>
</gene>
<evidence type="ECO:0000256" key="3">
    <source>
        <dbReference type="SAM" id="Phobius"/>
    </source>
</evidence>
<evidence type="ECO:0000259" key="4">
    <source>
        <dbReference type="Pfam" id="PF00535"/>
    </source>
</evidence>
<dbReference type="InterPro" id="IPR001173">
    <property type="entry name" value="Glyco_trans_2-like"/>
</dbReference>
<accession>A0A8D5U6P2</accession>
<dbReference type="PANTHER" id="PTHR43630:SF1">
    <property type="entry name" value="POLY-BETA-1,6-N-ACETYL-D-GLUCOSAMINE SYNTHASE"/>
    <property type="match status" value="1"/>
</dbReference>
<dbReference type="Gene3D" id="3.90.550.10">
    <property type="entry name" value="Spore Coat Polysaccharide Biosynthesis Protein SpsA, Chain A"/>
    <property type="match status" value="1"/>
</dbReference>
<evidence type="ECO:0000256" key="2">
    <source>
        <dbReference type="ARBA" id="ARBA00022679"/>
    </source>
</evidence>
<keyword evidence="3" id="KW-1133">Transmembrane helix</keyword>
<proteinExistence type="predicted"/>
<feature type="transmembrane region" description="Helical" evidence="3">
    <location>
        <begin position="301"/>
        <end position="327"/>
    </location>
</feature>
<evidence type="ECO:0000313" key="5">
    <source>
        <dbReference type="EMBL" id="BCU69983.1"/>
    </source>
</evidence>
<dbReference type="InterPro" id="IPR029044">
    <property type="entry name" value="Nucleotide-diphossugar_trans"/>
</dbReference>
<dbReference type="SUPFAM" id="SSF53448">
    <property type="entry name" value="Nucleotide-diphospho-sugar transferases"/>
    <property type="match status" value="1"/>
</dbReference>
<evidence type="ECO:0000256" key="1">
    <source>
        <dbReference type="ARBA" id="ARBA00022676"/>
    </source>
</evidence>
<name>A0A8D5U6P2_9CREN</name>
<dbReference type="EMBL" id="AP024597">
    <property type="protein sequence ID" value="BCU69983.1"/>
    <property type="molecule type" value="Genomic_DNA"/>
</dbReference>
<protein>
    <recommendedName>
        <fullName evidence="4">Glycosyltransferase 2-like domain-containing protein</fullName>
    </recommendedName>
</protein>
<evidence type="ECO:0000313" key="6">
    <source>
        <dbReference type="Proteomes" id="UP000825123"/>
    </source>
</evidence>